<evidence type="ECO:0000256" key="4">
    <source>
        <dbReference type="ARBA" id="ARBA00022676"/>
    </source>
</evidence>
<keyword evidence="7" id="KW-0735">Signal-anchor</keyword>
<dbReference type="PANTHER" id="PTHR11929">
    <property type="entry name" value="ALPHA- 1,3 -FUCOSYLTRANSFERASE"/>
    <property type="match status" value="1"/>
</dbReference>
<evidence type="ECO:0000256" key="8">
    <source>
        <dbReference type="ARBA" id="ARBA00022989"/>
    </source>
</evidence>
<dbReference type="Pfam" id="PF00852">
    <property type="entry name" value="Glyco_transf_10"/>
    <property type="match status" value="1"/>
</dbReference>
<gene>
    <name evidence="13" type="ORF">AAG570_003353</name>
</gene>
<reference evidence="13 14" key="1">
    <citation type="submission" date="2024-07" db="EMBL/GenBank/DDBJ databases">
        <title>Chromosome-level genome assembly of the water stick insect Ranatra chinensis (Heteroptera: Nepidae).</title>
        <authorList>
            <person name="Liu X."/>
        </authorList>
    </citation>
    <scope>NUCLEOTIDE SEQUENCE [LARGE SCALE GENOMIC DNA]</scope>
    <source>
        <strain evidence="13">Cailab_2021Rc</strain>
        <tissue evidence="13">Muscle</tissue>
    </source>
</reference>
<evidence type="ECO:0000256" key="9">
    <source>
        <dbReference type="ARBA" id="ARBA00023136"/>
    </source>
</evidence>
<evidence type="ECO:0000256" key="7">
    <source>
        <dbReference type="ARBA" id="ARBA00022968"/>
    </source>
</evidence>
<sequence>MCGNVTCLFSNDRKYKNHPNLKAILFYGSKFNQSDLPLPRNGILWALLHEESPRNTPILSHEPVLSLFNYSSTFSRYSDVPLTLQYLTSIEDLTSKKYFKTVEQKNKLLSDLSPVIYIQSDCVTPINRDSYVAELMKYINVDSYGGCLHNKNLPVSLQDSMKTMMSPELFQFVSQYKFAIAFENGICDDYITEKLWRPLIAGTVPIYIGSPSVKDWLPNNMSVIFAFDFDSPMHLATYLHQLNTDPEQYKRHLRHKINGSVDNKLLLDEMASRGWSTDNSYEAVTLIDAFMCSVCKRTYSRVESTVGQKQYDCPRPVSSLTRRDNQSNWWHNDWDISACEAKTVRGLVNRNVNFTESELRDLTFSNIVNNKCQIGLKDHNTPT</sequence>
<evidence type="ECO:0000256" key="10">
    <source>
        <dbReference type="ARBA" id="ARBA00023180"/>
    </source>
</evidence>
<dbReference type="AlphaFoldDB" id="A0ABD0Y3F5"/>
<dbReference type="InterPro" id="IPR055270">
    <property type="entry name" value="Glyco_tran_10_C"/>
</dbReference>
<keyword evidence="14" id="KW-1185">Reference proteome</keyword>
<keyword evidence="5 11" id="KW-0808">Transferase</keyword>
<evidence type="ECO:0000256" key="6">
    <source>
        <dbReference type="ARBA" id="ARBA00022692"/>
    </source>
</evidence>
<dbReference type="Proteomes" id="UP001558652">
    <property type="component" value="Unassembled WGS sequence"/>
</dbReference>
<dbReference type="SUPFAM" id="SSF53756">
    <property type="entry name" value="UDP-Glycosyltransferase/glycogen phosphorylase"/>
    <property type="match status" value="1"/>
</dbReference>
<comment type="caution">
    <text evidence="13">The sequence shown here is derived from an EMBL/GenBank/DDBJ whole genome shotgun (WGS) entry which is preliminary data.</text>
</comment>
<dbReference type="InterPro" id="IPR001503">
    <property type="entry name" value="Glyco_trans_10"/>
</dbReference>
<organism evidence="13 14">
    <name type="scientific">Ranatra chinensis</name>
    <dbReference type="NCBI Taxonomy" id="642074"/>
    <lineage>
        <taxon>Eukaryota</taxon>
        <taxon>Metazoa</taxon>
        <taxon>Ecdysozoa</taxon>
        <taxon>Arthropoda</taxon>
        <taxon>Hexapoda</taxon>
        <taxon>Insecta</taxon>
        <taxon>Pterygota</taxon>
        <taxon>Neoptera</taxon>
        <taxon>Paraneoptera</taxon>
        <taxon>Hemiptera</taxon>
        <taxon>Heteroptera</taxon>
        <taxon>Panheteroptera</taxon>
        <taxon>Nepomorpha</taxon>
        <taxon>Nepidae</taxon>
        <taxon>Ranatrinae</taxon>
        <taxon>Ranatra</taxon>
    </lineage>
</organism>
<keyword evidence="10" id="KW-0325">Glycoprotein</keyword>
<keyword evidence="6 11" id="KW-0812">Transmembrane</keyword>
<dbReference type="PANTHER" id="PTHR11929:SF194">
    <property type="entry name" value="ALPHA-(1,3)-FUCOSYLTRANSFERASE 10"/>
    <property type="match status" value="1"/>
</dbReference>
<protein>
    <recommendedName>
        <fullName evidence="11">Fucosyltransferase</fullName>
        <ecNumber evidence="11">2.4.1.-</ecNumber>
    </recommendedName>
</protein>
<dbReference type="GO" id="GO:0032580">
    <property type="term" value="C:Golgi cisterna membrane"/>
    <property type="evidence" value="ECO:0007669"/>
    <property type="project" value="UniProtKB-SubCell"/>
</dbReference>
<evidence type="ECO:0000256" key="1">
    <source>
        <dbReference type="ARBA" id="ARBA00004447"/>
    </source>
</evidence>
<evidence type="ECO:0000313" key="14">
    <source>
        <dbReference type="Proteomes" id="UP001558652"/>
    </source>
</evidence>
<dbReference type="InterPro" id="IPR038577">
    <property type="entry name" value="GT10-like_C_sf"/>
</dbReference>
<evidence type="ECO:0000313" key="13">
    <source>
        <dbReference type="EMBL" id="KAL1121945.1"/>
    </source>
</evidence>
<dbReference type="Gene3D" id="3.40.50.11660">
    <property type="entry name" value="Glycosyl transferase family 10, C-terminal domain"/>
    <property type="match status" value="1"/>
</dbReference>
<evidence type="ECO:0000256" key="2">
    <source>
        <dbReference type="ARBA" id="ARBA00004922"/>
    </source>
</evidence>
<keyword evidence="9" id="KW-0472">Membrane</keyword>
<evidence type="ECO:0000256" key="11">
    <source>
        <dbReference type="RuleBase" id="RU003832"/>
    </source>
</evidence>
<keyword evidence="11" id="KW-0333">Golgi apparatus</keyword>
<dbReference type="EC" id="2.4.1.-" evidence="11"/>
<dbReference type="GO" id="GO:0008417">
    <property type="term" value="F:fucosyltransferase activity"/>
    <property type="evidence" value="ECO:0007669"/>
    <property type="project" value="UniProtKB-ARBA"/>
</dbReference>
<name>A0ABD0Y3F5_9HEMI</name>
<keyword evidence="4 11" id="KW-0328">Glycosyltransferase</keyword>
<comment type="pathway">
    <text evidence="2">Protein modification; protein glycosylation.</text>
</comment>
<evidence type="ECO:0000256" key="5">
    <source>
        <dbReference type="ARBA" id="ARBA00022679"/>
    </source>
</evidence>
<keyword evidence="8" id="KW-1133">Transmembrane helix</keyword>
<dbReference type="EMBL" id="JBFDAA010000014">
    <property type="protein sequence ID" value="KAL1121945.1"/>
    <property type="molecule type" value="Genomic_DNA"/>
</dbReference>
<proteinExistence type="inferred from homology"/>
<evidence type="ECO:0000259" key="12">
    <source>
        <dbReference type="Pfam" id="PF00852"/>
    </source>
</evidence>
<comment type="similarity">
    <text evidence="3 11">Belongs to the glycosyltransferase 10 family.</text>
</comment>
<accession>A0ABD0Y3F5</accession>
<dbReference type="FunFam" id="3.40.50.11660:FF:000002">
    <property type="entry name" value="Alpha-(1,3)-fucosyltransferase"/>
    <property type="match status" value="1"/>
</dbReference>
<feature type="domain" description="Fucosyltransferase C-terminal" evidence="12">
    <location>
        <begin position="115"/>
        <end position="296"/>
    </location>
</feature>
<comment type="subcellular location">
    <subcellularLocation>
        <location evidence="1 11">Golgi apparatus</location>
        <location evidence="1 11">Golgi stack membrane</location>
        <topology evidence="1 11">Single-pass type II membrane protein</topology>
    </subcellularLocation>
</comment>
<evidence type="ECO:0000256" key="3">
    <source>
        <dbReference type="ARBA" id="ARBA00008919"/>
    </source>
</evidence>